<dbReference type="SUPFAM" id="SSF46942">
    <property type="entry name" value="Elongation factor TFIIS domain 2"/>
    <property type="match status" value="1"/>
</dbReference>
<dbReference type="PANTHER" id="PTHR11477">
    <property type="entry name" value="TRANSCRIPTION FACTOR S-II ZINC FINGER DOMAIN-CONTAINING PROTEIN"/>
    <property type="match status" value="1"/>
</dbReference>
<keyword evidence="1" id="KW-0479">Metal-binding</keyword>
<accession>A0AAD1RDC9</accession>
<feature type="compositionally biased region" description="Polar residues" evidence="5">
    <location>
        <begin position="1648"/>
        <end position="1665"/>
    </location>
</feature>
<dbReference type="CDD" id="cd21548">
    <property type="entry name" value="SPOC_PHF3"/>
    <property type="match status" value="1"/>
</dbReference>
<dbReference type="PROSITE" id="PS01359">
    <property type="entry name" value="ZF_PHD_1"/>
    <property type="match status" value="1"/>
</dbReference>
<dbReference type="InterPro" id="IPR019786">
    <property type="entry name" value="Zinc_finger_PHD-type_CS"/>
</dbReference>
<reference evidence="8" key="1">
    <citation type="submission" date="2022-03" db="EMBL/GenBank/DDBJ databases">
        <authorList>
            <person name="Alioto T."/>
            <person name="Alioto T."/>
            <person name="Gomez Garrido J."/>
        </authorList>
    </citation>
    <scope>NUCLEOTIDE SEQUENCE</scope>
</reference>
<dbReference type="GO" id="GO:0008270">
    <property type="term" value="F:zinc ion binding"/>
    <property type="evidence" value="ECO:0007669"/>
    <property type="project" value="UniProtKB-KW"/>
</dbReference>
<dbReference type="Gene3D" id="1.10.472.30">
    <property type="entry name" value="Transcription elongation factor S-II, central domain"/>
    <property type="match status" value="1"/>
</dbReference>
<evidence type="ECO:0000259" key="6">
    <source>
        <dbReference type="PROSITE" id="PS50016"/>
    </source>
</evidence>
<evidence type="ECO:0000256" key="2">
    <source>
        <dbReference type="ARBA" id="ARBA00022771"/>
    </source>
</evidence>
<feature type="compositionally biased region" description="Polar residues" evidence="5">
    <location>
        <begin position="1013"/>
        <end position="1022"/>
    </location>
</feature>
<evidence type="ECO:0000313" key="8">
    <source>
        <dbReference type="EMBL" id="CAH2248803.1"/>
    </source>
</evidence>
<dbReference type="PROSITE" id="PS50016">
    <property type="entry name" value="ZF_PHD_2"/>
    <property type="match status" value="1"/>
</dbReference>
<feature type="region of interest" description="Disordered" evidence="5">
    <location>
        <begin position="1515"/>
        <end position="1624"/>
    </location>
</feature>
<feature type="compositionally biased region" description="Basic and acidic residues" evidence="5">
    <location>
        <begin position="129"/>
        <end position="148"/>
    </location>
</feature>
<sequence>MDIVDTFNHLIPTEHLDDALFLGSNLESEGCDDFATSQNVIEDSLKNMLSDKDPMLGSASTQFCLPVLDSTDPNFQISSSTGVGLDDIMDVAVVKDAVSDPNDEDDLIPSNKNVNRLQDPSLNLRKSSRLMEQEPARSLRQSTVEKHLNSVQTSPKKSRSSRKDISVEQVKDKDDILLPEEKRRRRTSQLEQLSTSPTNSRRSPRIANRELKDKMSKEEKIAQKSVAGESSDGIGIDILPNTPCVLQAKVDQSETLQGDPVTLSNENSIEVLGAVTEHNLSNSQENRTTDLVQKSPTEEKVFDQDMYTSAEKKSDVIYDKVHKELALLSGVVECNLSVNTLVQSTIKSECSLGNIDACTNPNESKNEAMLKSSDLASTGIGQMSSANSIVLESDVNRLQETQASELKDHVVEQESLQIHDGSSKQNRNRKSSKRLKSNPLKTQQSSTSCTNKKTVAARYGTLKKKKTSAFNLVESEVQAIMHAKPQGKQRIIKVRKQIADSTKDDSLMSGNKIIKKKTHSGEKRTPHLQTLTQTPLKKQILDDTSKDNQGSSKETCSRRRSSSHSSEKSVTKHQSPVYNKVSNEGKDIGDHKAKDIIEHKEAMDFVDDKIKLKKSLPPRQRRSSKSISVDEPPLFIPDNIPNVKRDLAELPSPSEKHAWNPIRHCSSCRKLHGNRFMVGCGRCDDWFHGECVGLSLPQAQQMEAEDREYICMKCCAEEEKMEVDASIDVTVSHQKIDVHQDIQVEESEKSITKSLPSDNSSQRHEKPKHADDTTKHKVKISKKDSGDGKHSLDRRDSQVKTKSMALDHKHLPSATSSQRASEEKREKPSKDLNVQCPEERTSKFGIHEKQEIKKKKQEKKGLSSQSSHSSTPSTPKPSVDQIRQSVRQSLKDIFVKRLSESSSKIPEERATKVSVKIEKELFSFYRDTDAKYKNKYRSLMFNLKDPKNNTIEMIEKEQREVERRPITKITHKGEIEIESDAPLKEPESMDTEETIVKPVEKEEEIQKEKDVTPESTSDTTGQHKNHLFDLNCKICTGRMAPPAEDLSPKKVKVSMEMKRKLSDEADNSIEAVSSTTNALNLDVLETEKQELPKESFSSATSSEPFHIADIIEDESTFLSRLNYIWKGFLNMPSVAKFVIKAYPVSGSLEHLTEDLPDSIQVGGRISPQTVWDYVDKIKASGTKETCLIRFSPVTEEDQISYTLLYSYFSSRKRYGVVANNMRQVKDMYLIPLGASEKIPHFFVPFDGPGLEVHRPNLLLALIIRQKVKRQHSLNLDDEPPGALINVPSEKKSRIEIAEEDDEEDDENDFFNSFTAVLHKNRNRAPLSDSDEPQTTIEPVPEIAQRDPPKPLRFLPGVLVGWENPQTTLDLANKPLPVDDILQSLLGTTENIFVHKQSVKNVFSPNSLMDDTINMEGNISSAEVDTFVESKTPENNEENTATPASVTPSPSGALRLSLKGKPPDVSTEAFLENLNVPSSEERIDNVVFDDHADESGRAADTCVSLLHVNKASIKDDKTTTENISNSPKSPKLLHIKRDPRQAAVKTHKTGSDIKEHESNNKEEKTHKEKDSLEKQSQHKKDKIKKLSYEENDLLACKNEKSKGEPQFLSPTQLENTEKSKPNDVKPFTQDLLIDETDPLQQFRRALAANKSQSSNAPASETHSKNPASAFGGNFSAIRLQQPPFLPLKTNPPAFPFQHTPSFPLQGSTVFPYTTQIPPLLPTPLGIGFPRPPRFPTAETSIHNPLVTWHPALQLSRQPPHYLGQITPGPLLGPEQMRYQGPQKFYHRDHRGPERRHSDPWDKADRILDRSLTRGSREHRQRFYSESHHSREKRQHEKESDKHGDKDCERSRRRERDKDRSHDRDRKSRDESHRDKERSRSSHSDKSSESKSHKEGRNLDKSKTEDRVHDKEKNRNRDREEDRERDRHHRDKDHSDKSKSKR</sequence>
<gene>
    <name evidence="8" type="ORF">PECUL_23A049198</name>
</gene>
<feature type="compositionally biased region" description="Basic and acidic residues" evidence="5">
    <location>
        <begin position="820"/>
        <end position="830"/>
    </location>
</feature>
<evidence type="ECO:0000256" key="3">
    <source>
        <dbReference type="ARBA" id="ARBA00022833"/>
    </source>
</evidence>
<feature type="region of interest" description="Disordered" evidence="5">
    <location>
        <begin position="100"/>
        <end position="226"/>
    </location>
</feature>
<dbReference type="PANTHER" id="PTHR11477:SF10">
    <property type="entry name" value="PHD FINGER PROTEIN 3"/>
    <property type="match status" value="1"/>
</dbReference>
<dbReference type="SMART" id="SM00510">
    <property type="entry name" value="TFS2M"/>
    <property type="match status" value="1"/>
</dbReference>
<dbReference type="InterPro" id="IPR036575">
    <property type="entry name" value="TFIIS_cen_dom_sf"/>
</dbReference>
<dbReference type="EMBL" id="OW240913">
    <property type="protein sequence ID" value="CAH2248803.1"/>
    <property type="molecule type" value="Genomic_DNA"/>
</dbReference>
<dbReference type="PROSITE" id="PS51321">
    <property type="entry name" value="TFIIS_CENTRAL"/>
    <property type="match status" value="1"/>
</dbReference>
<feature type="compositionally biased region" description="Basic and acidic residues" evidence="5">
    <location>
        <begin position="1002"/>
        <end position="1012"/>
    </location>
</feature>
<feature type="domain" description="TFIIS central" evidence="7">
    <location>
        <begin position="882"/>
        <end position="951"/>
    </location>
</feature>
<feature type="compositionally biased region" description="Basic and acidic residues" evidence="5">
    <location>
        <begin position="1548"/>
        <end position="1587"/>
    </location>
</feature>
<dbReference type="Pfam" id="PF07744">
    <property type="entry name" value="SPOC"/>
    <property type="match status" value="1"/>
</dbReference>
<dbReference type="Pfam" id="PF00628">
    <property type="entry name" value="PHD"/>
    <property type="match status" value="1"/>
</dbReference>
<dbReference type="GO" id="GO:0006351">
    <property type="term" value="P:DNA-templated transcription"/>
    <property type="evidence" value="ECO:0007669"/>
    <property type="project" value="InterPro"/>
</dbReference>
<dbReference type="Proteomes" id="UP001295444">
    <property type="component" value="Chromosome 02"/>
</dbReference>
<feature type="compositionally biased region" description="Basic and acidic residues" evidence="5">
    <location>
        <begin position="1789"/>
        <end position="1923"/>
    </location>
</feature>
<feature type="compositionally biased region" description="Basic residues" evidence="5">
    <location>
        <begin position="426"/>
        <end position="436"/>
    </location>
</feature>
<feature type="compositionally biased region" description="Basic and acidic residues" evidence="5">
    <location>
        <begin position="837"/>
        <end position="851"/>
    </location>
</feature>
<evidence type="ECO:0000256" key="5">
    <source>
        <dbReference type="SAM" id="MobiDB-lite"/>
    </source>
</evidence>
<protein>
    <submittedName>
        <fullName evidence="8">PHD finger 3 isoform X1</fullName>
    </submittedName>
</protein>
<feature type="region of interest" description="Disordered" evidence="5">
    <location>
        <begin position="740"/>
        <end position="885"/>
    </location>
</feature>
<feature type="domain" description="PHD-type" evidence="6">
    <location>
        <begin position="662"/>
        <end position="717"/>
    </location>
</feature>
<feature type="compositionally biased region" description="Polar residues" evidence="5">
    <location>
        <begin position="1437"/>
        <end position="1449"/>
    </location>
</feature>
<dbReference type="InterPro" id="IPR011011">
    <property type="entry name" value="Znf_FYVE_PHD"/>
</dbReference>
<feature type="compositionally biased region" description="Low complexity" evidence="5">
    <location>
        <begin position="527"/>
        <end position="538"/>
    </location>
</feature>
<proteinExistence type="predicted"/>
<dbReference type="InterPro" id="IPR013083">
    <property type="entry name" value="Znf_RING/FYVE/PHD"/>
</dbReference>
<feature type="compositionally biased region" description="Basic and acidic residues" evidence="5">
    <location>
        <begin position="761"/>
        <end position="810"/>
    </location>
</feature>
<keyword evidence="2 4" id="KW-0863">Zinc-finger</keyword>
<keyword evidence="3" id="KW-0862">Zinc</keyword>
<dbReference type="SMART" id="SM00249">
    <property type="entry name" value="PHD"/>
    <property type="match status" value="1"/>
</dbReference>
<evidence type="ECO:0000259" key="7">
    <source>
        <dbReference type="PROSITE" id="PS51321"/>
    </source>
</evidence>
<feature type="compositionally biased region" description="Basic and acidic residues" evidence="5">
    <location>
        <begin position="207"/>
        <end position="222"/>
    </location>
</feature>
<feature type="region of interest" description="Disordered" evidence="5">
    <location>
        <begin position="1646"/>
        <end position="1670"/>
    </location>
</feature>
<dbReference type="CDD" id="cd15638">
    <property type="entry name" value="PHD_PHF3"/>
    <property type="match status" value="1"/>
</dbReference>
<dbReference type="GO" id="GO:0005634">
    <property type="term" value="C:nucleus"/>
    <property type="evidence" value="ECO:0007669"/>
    <property type="project" value="TreeGrafter"/>
</dbReference>
<feature type="compositionally biased region" description="Low complexity" evidence="5">
    <location>
        <begin position="863"/>
        <end position="878"/>
    </location>
</feature>
<feature type="compositionally biased region" description="Basic and acidic residues" evidence="5">
    <location>
        <begin position="161"/>
        <end position="182"/>
    </location>
</feature>
<evidence type="ECO:0000256" key="1">
    <source>
        <dbReference type="ARBA" id="ARBA00022723"/>
    </source>
</evidence>
<feature type="region of interest" description="Disordered" evidence="5">
    <location>
        <begin position="412"/>
        <end position="450"/>
    </location>
</feature>
<feature type="region of interest" description="Disordered" evidence="5">
    <location>
        <begin position="1783"/>
        <end position="1940"/>
    </location>
</feature>
<dbReference type="InterPro" id="IPR001965">
    <property type="entry name" value="Znf_PHD"/>
</dbReference>
<evidence type="ECO:0000313" key="9">
    <source>
        <dbReference type="Proteomes" id="UP001295444"/>
    </source>
</evidence>
<feature type="region of interest" description="Disordered" evidence="5">
    <location>
        <begin position="1002"/>
        <end position="1023"/>
    </location>
</feature>
<feature type="compositionally biased region" description="Basic and acidic residues" evidence="5">
    <location>
        <begin position="740"/>
        <end position="751"/>
    </location>
</feature>
<organism evidence="8 9">
    <name type="scientific">Pelobates cultripes</name>
    <name type="common">Western spadefoot toad</name>
    <dbReference type="NCBI Taxonomy" id="61616"/>
    <lineage>
        <taxon>Eukaryota</taxon>
        <taxon>Metazoa</taxon>
        <taxon>Chordata</taxon>
        <taxon>Craniata</taxon>
        <taxon>Vertebrata</taxon>
        <taxon>Euteleostomi</taxon>
        <taxon>Amphibia</taxon>
        <taxon>Batrachia</taxon>
        <taxon>Anura</taxon>
        <taxon>Pelobatoidea</taxon>
        <taxon>Pelobatidae</taxon>
        <taxon>Pelobates</taxon>
    </lineage>
</organism>
<dbReference type="InterPro" id="IPR012921">
    <property type="entry name" value="SPOC_C"/>
</dbReference>
<feature type="compositionally biased region" description="Basic and acidic residues" evidence="5">
    <location>
        <begin position="1930"/>
        <end position="1940"/>
    </location>
</feature>
<evidence type="ECO:0000256" key="4">
    <source>
        <dbReference type="PROSITE-ProRule" id="PRU00146"/>
    </source>
</evidence>
<feature type="compositionally biased region" description="Polar residues" evidence="5">
    <location>
        <begin position="110"/>
        <end position="125"/>
    </location>
</feature>
<dbReference type="InterPro" id="IPR019787">
    <property type="entry name" value="Znf_PHD-finger"/>
</dbReference>
<name>A0AAD1RDC9_PELCU</name>
<feature type="region of interest" description="Disordered" evidence="5">
    <location>
        <begin position="500"/>
        <end position="590"/>
    </location>
</feature>
<dbReference type="InterPro" id="IPR003618">
    <property type="entry name" value="TFIIS_cen_dom"/>
</dbReference>
<feature type="region of interest" description="Disordered" evidence="5">
    <location>
        <begin position="1430"/>
        <end position="1451"/>
    </location>
</feature>
<keyword evidence="9" id="KW-1185">Reference proteome</keyword>
<feature type="compositionally biased region" description="Polar residues" evidence="5">
    <location>
        <begin position="572"/>
        <end position="582"/>
    </location>
</feature>
<dbReference type="SUPFAM" id="SSF57903">
    <property type="entry name" value="FYVE/PHD zinc finger"/>
    <property type="match status" value="1"/>
</dbReference>
<dbReference type="Pfam" id="PF07500">
    <property type="entry name" value="TFIIS_M"/>
    <property type="match status" value="1"/>
</dbReference>
<dbReference type="Gene3D" id="3.30.40.10">
    <property type="entry name" value="Zinc/RING finger domain, C3HC4 (zinc finger)"/>
    <property type="match status" value="1"/>
</dbReference>